<keyword evidence="2 7" id="KW-0645">Protease</keyword>
<evidence type="ECO:0000259" key="6">
    <source>
        <dbReference type="PROSITE" id="PS50106"/>
    </source>
</evidence>
<evidence type="ECO:0000256" key="3">
    <source>
        <dbReference type="ARBA" id="ARBA00022801"/>
    </source>
</evidence>
<keyword evidence="5" id="KW-1133">Transmembrane helix</keyword>
<dbReference type="SUPFAM" id="SSF50156">
    <property type="entry name" value="PDZ domain-like"/>
    <property type="match status" value="1"/>
</dbReference>
<dbReference type="EC" id="3.4.21.-" evidence="7"/>
<evidence type="ECO:0000313" key="7">
    <source>
        <dbReference type="EMBL" id="MFD2215338.1"/>
    </source>
</evidence>
<dbReference type="Pfam" id="PF13365">
    <property type="entry name" value="Trypsin_2"/>
    <property type="match status" value="1"/>
</dbReference>
<dbReference type="Proteomes" id="UP001597318">
    <property type="component" value="Unassembled WGS sequence"/>
</dbReference>
<comment type="similarity">
    <text evidence="1">Belongs to the peptidase S1C family.</text>
</comment>
<sequence length="406" mass="43217">MGYYDQDYENYDAKRQKGNRGGWFLAGLVGAILGGLLVFFALPALSNFLPYEMNLGEEATDQQGQTVEDTGPIKNVSVDVNSAITGIVDEVSDAVVGVVNLQEAGFWSETGEAGTGSGVIYKKEGKDAFVVTNHHVIEGASQVEISLSDGTRVPAEILGSDVLTDLAVLRVDADKITKVAQFGDSDAVKPGEPVIAIGNPLGLQFSGSVTQGIISGTERAIPIDENGDGQVDWNAEVLQTDAAINPGNSGGALINLDGKVIGINSMKIAQAAVEGIGLSIPANHAIPIIEDLEKYSEVRRPYMGIGMRSLNEVSSYHKEQTLKLPQDINNGVIVMSVVPVSPAAQAGLQEFDVITQFAGEDIKDIIDLRKILYNQEVGDTIELTFYRNGEKMSGKMKLGEEDMLGG</sequence>
<dbReference type="InterPro" id="IPR043504">
    <property type="entry name" value="Peptidase_S1_PA_chymotrypsin"/>
</dbReference>
<dbReference type="RefSeq" id="WP_247347046.1">
    <property type="nucleotide sequence ID" value="NZ_CP095550.1"/>
</dbReference>
<dbReference type="GO" id="GO:0006508">
    <property type="term" value="P:proteolysis"/>
    <property type="evidence" value="ECO:0007669"/>
    <property type="project" value="UniProtKB-KW"/>
</dbReference>
<keyword evidence="8" id="KW-1185">Reference proteome</keyword>
<feature type="domain" description="PDZ" evidence="6">
    <location>
        <begin position="289"/>
        <end position="389"/>
    </location>
</feature>
<name>A0ABW5BYV3_9BACI</name>
<dbReference type="PRINTS" id="PR00834">
    <property type="entry name" value="PROTEASES2C"/>
</dbReference>
<evidence type="ECO:0000256" key="1">
    <source>
        <dbReference type="ARBA" id="ARBA00010541"/>
    </source>
</evidence>
<evidence type="ECO:0000256" key="5">
    <source>
        <dbReference type="SAM" id="Phobius"/>
    </source>
</evidence>
<dbReference type="Gene3D" id="2.30.42.10">
    <property type="match status" value="1"/>
</dbReference>
<feature type="transmembrane region" description="Helical" evidence="5">
    <location>
        <begin position="21"/>
        <end position="45"/>
    </location>
</feature>
<accession>A0ABW5BYV3</accession>
<dbReference type="SUPFAM" id="SSF50494">
    <property type="entry name" value="Trypsin-like serine proteases"/>
    <property type="match status" value="1"/>
</dbReference>
<dbReference type="SMART" id="SM00228">
    <property type="entry name" value="PDZ"/>
    <property type="match status" value="1"/>
</dbReference>
<keyword evidence="5" id="KW-0472">Membrane</keyword>
<dbReference type="InterPro" id="IPR009003">
    <property type="entry name" value="Peptidase_S1_PA"/>
</dbReference>
<dbReference type="CDD" id="cd06781">
    <property type="entry name" value="cpPDZ_BsHtra-like"/>
    <property type="match status" value="1"/>
</dbReference>
<dbReference type="PANTHER" id="PTHR22939">
    <property type="entry name" value="SERINE PROTEASE FAMILY S1C HTRA-RELATED"/>
    <property type="match status" value="1"/>
</dbReference>
<protein>
    <submittedName>
        <fullName evidence="7">S1C family serine protease</fullName>
        <ecNumber evidence="7">3.4.21.-</ecNumber>
    </submittedName>
</protein>
<gene>
    <name evidence="7" type="ORF">ACFSKK_16720</name>
</gene>
<keyword evidence="5" id="KW-0812">Transmembrane</keyword>
<proteinExistence type="inferred from homology"/>
<dbReference type="InterPro" id="IPR036034">
    <property type="entry name" value="PDZ_sf"/>
</dbReference>
<dbReference type="InterPro" id="IPR001478">
    <property type="entry name" value="PDZ"/>
</dbReference>
<dbReference type="GO" id="GO:0008233">
    <property type="term" value="F:peptidase activity"/>
    <property type="evidence" value="ECO:0007669"/>
    <property type="project" value="UniProtKB-KW"/>
</dbReference>
<dbReference type="PANTHER" id="PTHR22939:SF129">
    <property type="entry name" value="SERINE PROTEASE HTRA2, MITOCHONDRIAL"/>
    <property type="match status" value="1"/>
</dbReference>
<dbReference type="Pfam" id="PF13180">
    <property type="entry name" value="PDZ_2"/>
    <property type="match status" value="1"/>
</dbReference>
<dbReference type="InterPro" id="IPR001940">
    <property type="entry name" value="Peptidase_S1C"/>
</dbReference>
<dbReference type="EMBL" id="JBHUIK010000003">
    <property type="protein sequence ID" value="MFD2215338.1"/>
    <property type="molecule type" value="Genomic_DNA"/>
</dbReference>
<reference evidence="8" key="1">
    <citation type="journal article" date="2019" name="Int. J. Syst. Evol. Microbiol.">
        <title>The Global Catalogue of Microorganisms (GCM) 10K type strain sequencing project: providing services to taxonomists for standard genome sequencing and annotation.</title>
        <authorList>
            <consortium name="The Broad Institute Genomics Platform"/>
            <consortium name="The Broad Institute Genome Sequencing Center for Infectious Disease"/>
            <person name="Wu L."/>
            <person name="Ma J."/>
        </authorList>
    </citation>
    <scope>NUCLEOTIDE SEQUENCE [LARGE SCALE GENOMIC DNA]</scope>
    <source>
        <strain evidence="8">CGMCC 1.15474</strain>
    </source>
</reference>
<dbReference type="PROSITE" id="PS50106">
    <property type="entry name" value="PDZ"/>
    <property type="match status" value="1"/>
</dbReference>
<organism evidence="7 8">
    <name type="scientific">Metabacillus endolithicus</name>
    <dbReference type="NCBI Taxonomy" id="1535204"/>
    <lineage>
        <taxon>Bacteria</taxon>
        <taxon>Bacillati</taxon>
        <taxon>Bacillota</taxon>
        <taxon>Bacilli</taxon>
        <taxon>Bacillales</taxon>
        <taxon>Bacillaceae</taxon>
        <taxon>Metabacillus</taxon>
    </lineage>
</organism>
<keyword evidence="4" id="KW-0720">Serine protease</keyword>
<evidence type="ECO:0000256" key="2">
    <source>
        <dbReference type="ARBA" id="ARBA00022670"/>
    </source>
</evidence>
<dbReference type="Gene3D" id="2.40.10.10">
    <property type="entry name" value="Trypsin-like serine proteases"/>
    <property type="match status" value="2"/>
</dbReference>
<evidence type="ECO:0000256" key="4">
    <source>
        <dbReference type="ARBA" id="ARBA00022825"/>
    </source>
</evidence>
<keyword evidence="3 7" id="KW-0378">Hydrolase</keyword>
<comment type="caution">
    <text evidence="7">The sequence shown here is derived from an EMBL/GenBank/DDBJ whole genome shotgun (WGS) entry which is preliminary data.</text>
</comment>
<evidence type="ECO:0000313" key="8">
    <source>
        <dbReference type="Proteomes" id="UP001597318"/>
    </source>
</evidence>